<reference evidence="2 3" key="1">
    <citation type="submission" date="2023-07" db="EMBL/GenBank/DDBJ databases">
        <authorList>
            <person name="Peeters C."/>
        </authorList>
    </citation>
    <scope>NUCLEOTIDE SEQUENCE [LARGE SCALE GENOMIC DNA]</scope>
    <source>
        <strain evidence="2 3">R-38712</strain>
    </source>
</reference>
<dbReference type="EMBL" id="CATWFT010000030">
    <property type="protein sequence ID" value="CAJ0732797.1"/>
    <property type="molecule type" value="Genomic_DNA"/>
</dbReference>
<sequence>MQTTIDSKSPPVGAFLLHVTLFVAFVMTFCWYAIRLTEELQKGNSKWIAGAIFMMAPVVLYTALRLAHGLYVLASRGEKDELERKRNSIRYYGELASALALLGTIFTLANAYLALDDVDKQRQFNILLNSYRKLYPSLDRELCSATHKENTEKCEKFISSFNDLSKSLIDRSPNDQIANGLQAVRIDIFPLRFISPPDLRSKIDSFGEEIKVIEPGNELEKYARVIVVYSFVLLVASIAASCKFGVAIYDARRRVIFSEESKILTNKERANRTSSLPLQAISETTVAGS</sequence>
<evidence type="ECO:0000313" key="2">
    <source>
        <dbReference type="EMBL" id="CAJ0732797.1"/>
    </source>
</evidence>
<dbReference type="RefSeq" id="WP_015856140.1">
    <property type="nucleotide sequence ID" value="NZ_CATWFT010000030.1"/>
</dbReference>
<organism evidence="2 3">
    <name type="scientific">Ralstonia pickettii</name>
    <name type="common">Burkholderia pickettii</name>
    <dbReference type="NCBI Taxonomy" id="329"/>
    <lineage>
        <taxon>Bacteria</taxon>
        <taxon>Pseudomonadati</taxon>
        <taxon>Pseudomonadota</taxon>
        <taxon>Betaproteobacteria</taxon>
        <taxon>Burkholderiales</taxon>
        <taxon>Burkholderiaceae</taxon>
        <taxon>Ralstonia</taxon>
    </lineage>
</organism>
<gene>
    <name evidence="2" type="ORF">R38712_05097</name>
</gene>
<evidence type="ECO:0008006" key="4">
    <source>
        <dbReference type="Google" id="ProtNLM"/>
    </source>
</evidence>
<evidence type="ECO:0000256" key="1">
    <source>
        <dbReference type="SAM" id="Phobius"/>
    </source>
</evidence>
<keyword evidence="3" id="KW-1185">Reference proteome</keyword>
<protein>
    <recommendedName>
        <fullName evidence="4">Transmembrane protein</fullName>
    </recommendedName>
</protein>
<feature type="transmembrane region" description="Helical" evidence="1">
    <location>
        <begin position="46"/>
        <end position="74"/>
    </location>
</feature>
<keyword evidence="1" id="KW-0472">Membrane</keyword>
<comment type="caution">
    <text evidence="2">The sequence shown here is derived from an EMBL/GenBank/DDBJ whole genome shotgun (WGS) entry which is preliminary data.</text>
</comment>
<proteinExistence type="predicted"/>
<keyword evidence="1" id="KW-1133">Transmembrane helix</keyword>
<feature type="transmembrane region" description="Helical" evidence="1">
    <location>
        <begin position="226"/>
        <end position="249"/>
    </location>
</feature>
<evidence type="ECO:0000313" key="3">
    <source>
        <dbReference type="Proteomes" id="UP001189303"/>
    </source>
</evidence>
<name>A0ABM9IVH6_RALPI</name>
<feature type="transmembrane region" description="Helical" evidence="1">
    <location>
        <begin position="12"/>
        <end position="34"/>
    </location>
</feature>
<accession>A0ABM9IVH6</accession>
<keyword evidence="1" id="KW-0812">Transmembrane</keyword>
<feature type="transmembrane region" description="Helical" evidence="1">
    <location>
        <begin position="95"/>
        <end position="115"/>
    </location>
</feature>
<dbReference type="Proteomes" id="UP001189303">
    <property type="component" value="Unassembled WGS sequence"/>
</dbReference>